<gene>
    <name evidence="10" type="ORF">IW254_000194</name>
</gene>
<feature type="transmembrane region" description="Helical" evidence="9">
    <location>
        <begin position="342"/>
        <end position="358"/>
    </location>
</feature>
<feature type="transmembrane region" description="Helical" evidence="9">
    <location>
        <begin position="215"/>
        <end position="244"/>
    </location>
</feature>
<keyword evidence="6 9" id="KW-1133">Transmembrane helix</keyword>
<feature type="transmembrane region" description="Helical" evidence="9">
    <location>
        <begin position="109"/>
        <end position="127"/>
    </location>
</feature>
<feature type="compositionally biased region" description="Basic residues" evidence="8">
    <location>
        <begin position="15"/>
        <end position="24"/>
    </location>
</feature>
<feature type="compositionally biased region" description="Basic residues" evidence="8">
    <location>
        <begin position="494"/>
        <end position="504"/>
    </location>
</feature>
<dbReference type="InterPro" id="IPR036640">
    <property type="entry name" value="ABC1_TM_sf"/>
</dbReference>
<dbReference type="Proteomes" id="UP000658613">
    <property type="component" value="Unassembled WGS sequence"/>
</dbReference>
<evidence type="ECO:0000256" key="3">
    <source>
        <dbReference type="ARBA" id="ARBA00022448"/>
    </source>
</evidence>
<name>A0A931E095_9CORY</name>
<dbReference type="GO" id="GO:0005886">
    <property type="term" value="C:plasma membrane"/>
    <property type="evidence" value="ECO:0007669"/>
    <property type="project" value="UniProtKB-SubCell"/>
</dbReference>
<protein>
    <submittedName>
        <fullName evidence="10">PurR-regulated permease PerM</fullName>
    </submittedName>
</protein>
<comment type="caution">
    <text evidence="10">The sequence shown here is derived from an EMBL/GenBank/DDBJ whole genome shotgun (WGS) entry which is preliminary data.</text>
</comment>
<dbReference type="SUPFAM" id="SSF90123">
    <property type="entry name" value="ABC transporter transmembrane region"/>
    <property type="match status" value="1"/>
</dbReference>
<organism evidence="10 11">
    <name type="scientific">Corynebacterium aquatimens</name>
    <dbReference type="NCBI Taxonomy" id="1190508"/>
    <lineage>
        <taxon>Bacteria</taxon>
        <taxon>Bacillati</taxon>
        <taxon>Actinomycetota</taxon>
        <taxon>Actinomycetes</taxon>
        <taxon>Mycobacteriales</taxon>
        <taxon>Corynebacteriaceae</taxon>
        <taxon>Corynebacterium</taxon>
    </lineage>
</organism>
<evidence type="ECO:0000313" key="11">
    <source>
        <dbReference type="Proteomes" id="UP000658613"/>
    </source>
</evidence>
<reference evidence="10" key="1">
    <citation type="submission" date="2020-11" db="EMBL/GenBank/DDBJ databases">
        <title>Sequencing the genomes of 1000 actinobacteria strains.</title>
        <authorList>
            <person name="Klenk H.-P."/>
        </authorList>
    </citation>
    <scope>NUCLEOTIDE SEQUENCE</scope>
    <source>
        <strain evidence="10">DSM 45632</strain>
    </source>
</reference>
<dbReference type="EMBL" id="JADOUE010000001">
    <property type="protein sequence ID" value="MBG6121225.1"/>
    <property type="molecule type" value="Genomic_DNA"/>
</dbReference>
<feature type="compositionally biased region" description="Basic and acidic residues" evidence="8">
    <location>
        <begin position="45"/>
        <end position="65"/>
    </location>
</feature>
<feature type="transmembrane region" description="Helical" evidence="9">
    <location>
        <begin position="81"/>
        <end position="103"/>
    </location>
</feature>
<sequence length="504" mass="54221">MTSEKNAASASAKAPKSKPKKALTRHRDDQAPALTQSDSPTAMEDLQKETAKKDAPEQVAAEHEQPDRVDRTLVINAWMKASALFALRAIAILILLGIAFYLIGTFWGGIMPIIMALIVCTVLAPPTGWMRKRGVPDGLAAFISMLLFFAAVVTLLYLILPEIRSKAPGIASSLVQGILRLGVYLEGPPFNIDFSKFNEAVGDIMTFIQERAGAIAGGVFSGISTATSVMFTLFTILILTFFFLKDGPKFLPWVRRATGGRAGLHATELLTRSWQTLGGFIRAQAIVSLVDAVCIGLGLFFLNVPMAFTLAVITFMAGFIPIVGAVIAGALAVIVALVTNDFTTAVFVLILVCAVQQLEGNILSPMLQSKAMDLHPVVVLVSVMVGGGLFGLMGGFLAVPVAAMIAVALRYMQDMIRLHSGEISAKDLTFATDVGKALAEVEEKESAHKRREMLADHAWTAPEIADPYAETSKRSTQRPLSWRDVSPQRVAKSFSRRRGSGADS</sequence>
<evidence type="ECO:0000256" key="1">
    <source>
        <dbReference type="ARBA" id="ARBA00004651"/>
    </source>
</evidence>
<evidence type="ECO:0000313" key="10">
    <source>
        <dbReference type="EMBL" id="MBG6121225.1"/>
    </source>
</evidence>
<dbReference type="RefSeq" id="WP_290178101.1">
    <property type="nucleotide sequence ID" value="NZ_CP046980.1"/>
</dbReference>
<evidence type="ECO:0000256" key="5">
    <source>
        <dbReference type="ARBA" id="ARBA00022692"/>
    </source>
</evidence>
<keyword evidence="7 9" id="KW-0472">Membrane</keyword>
<evidence type="ECO:0000256" key="7">
    <source>
        <dbReference type="ARBA" id="ARBA00023136"/>
    </source>
</evidence>
<feature type="transmembrane region" description="Helical" evidence="9">
    <location>
        <begin position="378"/>
        <end position="409"/>
    </location>
</feature>
<evidence type="ECO:0000256" key="4">
    <source>
        <dbReference type="ARBA" id="ARBA00022475"/>
    </source>
</evidence>
<accession>A0A931E095</accession>
<keyword evidence="11" id="KW-1185">Reference proteome</keyword>
<evidence type="ECO:0000256" key="6">
    <source>
        <dbReference type="ARBA" id="ARBA00022989"/>
    </source>
</evidence>
<feature type="transmembrane region" description="Helical" evidence="9">
    <location>
        <begin position="308"/>
        <end position="335"/>
    </location>
</feature>
<dbReference type="GO" id="GO:0005524">
    <property type="term" value="F:ATP binding"/>
    <property type="evidence" value="ECO:0007669"/>
    <property type="project" value="InterPro"/>
</dbReference>
<feature type="region of interest" description="Disordered" evidence="8">
    <location>
        <begin position="465"/>
        <end position="504"/>
    </location>
</feature>
<evidence type="ECO:0000256" key="8">
    <source>
        <dbReference type="SAM" id="MobiDB-lite"/>
    </source>
</evidence>
<feature type="region of interest" description="Disordered" evidence="8">
    <location>
        <begin position="1"/>
        <end position="65"/>
    </location>
</feature>
<dbReference type="InterPro" id="IPR002549">
    <property type="entry name" value="AI-2E-like"/>
</dbReference>
<evidence type="ECO:0000256" key="2">
    <source>
        <dbReference type="ARBA" id="ARBA00009773"/>
    </source>
</evidence>
<comment type="subcellular location">
    <subcellularLocation>
        <location evidence="1">Cell membrane</location>
        <topology evidence="1">Multi-pass membrane protein</topology>
    </subcellularLocation>
</comment>
<comment type="similarity">
    <text evidence="2">Belongs to the autoinducer-2 exporter (AI-2E) (TC 2.A.86) family.</text>
</comment>
<dbReference type="PANTHER" id="PTHR21716:SF53">
    <property type="entry name" value="PERMEASE PERM-RELATED"/>
    <property type="match status" value="1"/>
</dbReference>
<feature type="transmembrane region" description="Helical" evidence="9">
    <location>
        <begin position="139"/>
        <end position="160"/>
    </location>
</feature>
<dbReference type="Pfam" id="PF01594">
    <property type="entry name" value="AI-2E_transport"/>
    <property type="match status" value="1"/>
</dbReference>
<dbReference type="AlphaFoldDB" id="A0A931E095"/>
<dbReference type="PANTHER" id="PTHR21716">
    <property type="entry name" value="TRANSMEMBRANE PROTEIN"/>
    <property type="match status" value="1"/>
</dbReference>
<keyword evidence="3" id="KW-0813">Transport</keyword>
<proteinExistence type="inferred from homology"/>
<keyword evidence="4" id="KW-1003">Cell membrane</keyword>
<keyword evidence="5 9" id="KW-0812">Transmembrane</keyword>
<evidence type="ECO:0000256" key="9">
    <source>
        <dbReference type="SAM" id="Phobius"/>
    </source>
</evidence>
<dbReference type="GO" id="GO:0055085">
    <property type="term" value="P:transmembrane transport"/>
    <property type="evidence" value="ECO:0007669"/>
    <property type="project" value="TreeGrafter"/>
</dbReference>
<feature type="transmembrane region" description="Helical" evidence="9">
    <location>
        <begin position="280"/>
        <end position="302"/>
    </location>
</feature>